<comment type="similarity">
    <text evidence="1">Belongs to the ComF/GntX family.</text>
</comment>
<dbReference type="InterPro" id="IPR051910">
    <property type="entry name" value="ComF/GntX_DNA_util-trans"/>
</dbReference>
<dbReference type="RefSeq" id="WP_055423785.1">
    <property type="nucleotide sequence ID" value="NZ_CYHH01000008.1"/>
</dbReference>
<organism evidence="4 5">
    <name type="scientific">Tepidiphilus thermophilus</name>
    <dbReference type="NCBI Taxonomy" id="876478"/>
    <lineage>
        <taxon>Bacteria</taxon>
        <taxon>Pseudomonadati</taxon>
        <taxon>Pseudomonadota</taxon>
        <taxon>Hydrogenophilia</taxon>
        <taxon>Hydrogenophilales</taxon>
        <taxon>Hydrogenophilaceae</taxon>
        <taxon>Tepidiphilus</taxon>
    </lineage>
</organism>
<dbReference type="Proteomes" id="UP000182108">
    <property type="component" value="Unassembled WGS sequence"/>
</dbReference>
<evidence type="ECO:0000256" key="1">
    <source>
        <dbReference type="ARBA" id="ARBA00008007"/>
    </source>
</evidence>
<keyword evidence="4" id="KW-0808">Transferase</keyword>
<proteinExistence type="inferred from homology"/>
<evidence type="ECO:0000313" key="5">
    <source>
        <dbReference type="Proteomes" id="UP000182108"/>
    </source>
</evidence>
<dbReference type="EMBL" id="CYHH01000008">
    <property type="protein sequence ID" value="CUB07504.1"/>
    <property type="molecule type" value="Genomic_DNA"/>
</dbReference>
<evidence type="ECO:0000259" key="2">
    <source>
        <dbReference type="Pfam" id="PF00156"/>
    </source>
</evidence>
<reference evidence="5" key="1">
    <citation type="submission" date="2015-08" db="EMBL/GenBank/DDBJ databases">
        <authorList>
            <person name="Babu N.S."/>
            <person name="Beckwith C.J."/>
            <person name="Beseler K.G."/>
            <person name="Brison A."/>
            <person name="Carone J.V."/>
            <person name="Caskin T.P."/>
            <person name="Diamond M."/>
            <person name="Durham M.E."/>
            <person name="Foxe J.M."/>
            <person name="Go M."/>
            <person name="Henderson B.A."/>
            <person name="Jones I.B."/>
            <person name="McGettigan J.A."/>
            <person name="Micheletti S.J."/>
            <person name="Nasrallah M.E."/>
            <person name="Ortiz D."/>
            <person name="Piller C.R."/>
            <person name="Privatt S.R."/>
            <person name="Schneider S.L."/>
            <person name="Sharp S."/>
            <person name="Smith T.C."/>
            <person name="Stanton J.D."/>
            <person name="Ullery H.E."/>
            <person name="Wilson R.J."/>
            <person name="Serrano M.G."/>
            <person name="Buck G."/>
            <person name="Lee V."/>
            <person name="Wang Y."/>
            <person name="Carvalho R."/>
            <person name="Voegtly L."/>
            <person name="Shi R."/>
            <person name="Duckworth R."/>
            <person name="Johnson A."/>
            <person name="Loviza R."/>
            <person name="Walstead R."/>
            <person name="Shah Z."/>
            <person name="Kiflezghi M."/>
            <person name="Wade K."/>
            <person name="Ball S.L."/>
            <person name="Bradley K.W."/>
            <person name="Asai D.J."/>
            <person name="Bowman C.A."/>
            <person name="Russell D.A."/>
            <person name="Pope W.H."/>
            <person name="Jacobs-Sera D."/>
            <person name="Hendrix R.W."/>
            <person name="Hatfull G.F."/>
        </authorList>
    </citation>
    <scope>NUCLEOTIDE SEQUENCE [LARGE SCALE GENOMIC DNA]</scope>
    <source>
        <strain evidence="5">JCM 19170</strain>
    </source>
</reference>
<dbReference type="InterPro" id="IPR029057">
    <property type="entry name" value="PRTase-like"/>
</dbReference>
<feature type="domain" description="Double zinc ribbon" evidence="3">
    <location>
        <begin position="9"/>
        <end position="67"/>
    </location>
</feature>
<dbReference type="InterPro" id="IPR000836">
    <property type="entry name" value="PRTase_dom"/>
</dbReference>
<sequence>MNLPDFTPLVDFFLPSRCGLCGLGATVRGLCASCRGEFLPWRQEEACRRCGDRLTPAECEGICAQCALKPPRFEAVSAGFWYEPPLDALIHRFKYGADLRLGRALALAMAQTMLPPLAIDVLLPVPLAPRRQRSRGFNQAAVLTRDLGAAWRLPVLLDAVQRRRETPHQARLHASARRENLRGAFAVERARAIAGRRVGVVDDVLTTGATLNALAEVLLESGAAAVQGIVLARAASPVRLTG</sequence>
<dbReference type="InterPro" id="IPR044005">
    <property type="entry name" value="DZR_2"/>
</dbReference>
<dbReference type="OrthoDB" id="9793412at2"/>
<dbReference type="Pfam" id="PF18912">
    <property type="entry name" value="DZR_2"/>
    <property type="match status" value="1"/>
</dbReference>
<feature type="domain" description="Phosphoribosyltransferase" evidence="2">
    <location>
        <begin position="160"/>
        <end position="235"/>
    </location>
</feature>
<gene>
    <name evidence="4" type="ORF">Ga0061068_10831</name>
</gene>
<keyword evidence="4" id="KW-0328">Glycosyltransferase</keyword>
<dbReference type="AlphaFoldDB" id="A0A0K6IWS2"/>
<dbReference type="PANTHER" id="PTHR47505">
    <property type="entry name" value="DNA UTILIZATION PROTEIN YHGH"/>
    <property type="match status" value="1"/>
</dbReference>
<dbReference type="PANTHER" id="PTHR47505:SF1">
    <property type="entry name" value="DNA UTILIZATION PROTEIN YHGH"/>
    <property type="match status" value="1"/>
</dbReference>
<dbReference type="Gene3D" id="3.40.50.2020">
    <property type="match status" value="1"/>
</dbReference>
<name>A0A0K6IWS2_9PROT</name>
<dbReference type="Pfam" id="PF00156">
    <property type="entry name" value="Pribosyltran"/>
    <property type="match status" value="1"/>
</dbReference>
<evidence type="ECO:0000313" key="4">
    <source>
        <dbReference type="EMBL" id="CUB07504.1"/>
    </source>
</evidence>
<accession>A0A0K6IWS2</accession>
<dbReference type="SUPFAM" id="SSF53271">
    <property type="entry name" value="PRTase-like"/>
    <property type="match status" value="1"/>
</dbReference>
<dbReference type="CDD" id="cd06223">
    <property type="entry name" value="PRTases_typeI"/>
    <property type="match status" value="1"/>
</dbReference>
<evidence type="ECO:0000259" key="3">
    <source>
        <dbReference type="Pfam" id="PF18912"/>
    </source>
</evidence>
<keyword evidence="5" id="KW-1185">Reference proteome</keyword>
<dbReference type="GO" id="GO:0016757">
    <property type="term" value="F:glycosyltransferase activity"/>
    <property type="evidence" value="ECO:0007669"/>
    <property type="project" value="UniProtKB-KW"/>
</dbReference>
<protein>
    <submittedName>
        <fullName evidence="4">Predicted amidophosphoribosyltransferases</fullName>
    </submittedName>
</protein>